<evidence type="ECO:0000256" key="2">
    <source>
        <dbReference type="ARBA" id="ARBA00007886"/>
    </source>
</evidence>
<dbReference type="Pfam" id="PF05504">
    <property type="entry name" value="Spore_GerAC"/>
    <property type="match status" value="1"/>
</dbReference>
<comment type="similarity">
    <text evidence="2">Belongs to the GerABKC lipoprotein family.</text>
</comment>
<protein>
    <submittedName>
        <fullName evidence="10">Spore gernimation protein GerC</fullName>
    </submittedName>
</protein>
<dbReference type="Proteomes" id="UP000092573">
    <property type="component" value="Chromosome"/>
</dbReference>
<dbReference type="InterPro" id="IPR038501">
    <property type="entry name" value="Spore_GerAC_C_sf"/>
</dbReference>
<evidence type="ECO:0000256" key="4">
    <source>
        <dbReference type="ARBA" id="ARBA00022729"/>
    </source>
</evidence>
<comment type="subcellular location">
    <subcellularLocation>
        <location evidence="1">Membrane</location>
        <topology evidence="1">Lipid-anchor</topology>
    </subcellularLocation>
</comment>
<dbReference type="InterPro" id="IPR046953">
    <property type="entry name" value="Spore_GerAC-like_C"/>
</dbReference>
<keyword evidence="11" id="KW-1185">Reference proteome</keyword>
<reference evidence="10 11" key="1">
    <citation type="submission" date="2016-01" db="EMBL/GenBank/DDBJ databases">
        <title>Complete Genome Sequence of Paenibacillus yonginensis DCY84, a novel Plant Growth-Promoting Bacteria with Elicitation of Induced Systemic Resistance.</title>
        <authorList>
            <person name="Kim Y.J."/>
            <person name="Yang D.C."/>
            <person name="Sukweenadhi J."/>
        </authorList>
    </citation>
    <scope>NUCLEOTIDE SEQUENCE [LARGE SCALE GENOMIC DNA]</scope>
    <source>
        <strain evidence="10 11">DCY84</strain>
    </source>
</reference>
<dbReference type="Gene3D" id="3.30.300.210">
    <property type="entry name" value="Nutrient germinant receptor protein C, domain 3"/>
    <property type="match status" value="1"/>
</dbReference>
<dbReference type="InterPro" id="IPR057336">
    <property type="entry name" value="GerAC_N"/>
</dbReference>
<feature type="domain" description="Spore germination GerAC-like C-terminal" evidence="8">
    <location>
        <begin position="227"/>
        <end position="394"/>
    </location>
</feature>
<feature type="domain" description="Spore germination protein N-terminal" evidence="9">
    <location>
        <begin position="27"/>
        <end position="215"/>
    </location>
</feature>
<dbReference type="GO" id="GO:0009847">
    <property type="term" value="P:spore germination"/>
    <property type="evidence" value="ECO:0007669"/>
    <property type="project" value="InterPro"/>
</dbReference>
<dbReference type="PANTHER" id="PTHR35789:SF1">
    <property type="entry name" value="SPORE GERMINATION PROTEIN B3"/>
    <property type="match status" value="1"/>
</dbReference>
<evidence type="ECO:0000256" key="5">
    <source>
        <dbReference type="ARBA" id="ARBA00023136"/>
    </source>
</evidence>
<keyword evidence="7" id="KW-0449">Lipoprotein</keyword>
<dbReference type="InterPro" id="IPR008844">
    <property type="entry name" value="Spore_GerAC-like"/>
</dbReference>
<sequence>MYRTIARIGVSLCLLLLPMLLAGCWSSQEIEDLAIYPGMALDRGEPAPTEKEFEAKGGGYTKRDKVMVTVQIVPTKLIGTQDKNKGAAKRPYHNVSGSGDSVLEIFRQFSIRLDRPIIGHHLKVMIMSADLLRKQTIEQVTDFVLRDNDIRPSTAVYITEGLAKDALITTEPNDIPAFHIIGMQRSLQRTSKVLNVVSLSKLDALMHSKKSFILQNLVTGGGEIALSGASIIRGSTGHWIGSLDQEDTECLAWLTGKGHSGAIKTYDWDNEPLTYEVKSMKSKIRSYVDGDTISFKVFISTEGRLIETWNNSDTPSSNEFAEKAGQFVQERLAQMMQKLMHDLQSKYKVDGAGFGDRLAIEHPAVWKRVKEDWDETFSRSKVSFSYKLKITDFGSFTED</sequence>
<evidence type="ECO:0000256" key="1">
    <source>
        <dbReference type="ARBA" id="ARBA00004635"/>
    </source>
</evidence>
<dbReference type="EMBL" id="CP014167">
    <property type="protein sequence ID" value="ANS76533.1"/>
    <property type="molecule type" value="Genomic_DNA"/>
</dbReference>
<dbReference type="STRING" id="1462996.AWM70_19750"/>
<dbReference type="OrthoDB" id="2569624at2"/>
<evidence type="ECO:0000313" key="10">
    <source>
        <dbReference type="EMBL" id="ANS76533.1"/>
    </source>
</evidence>
<keyword evidence="4" id="KW-0732">Signal</keyword>
<dbReference type="NCBIfam" id="TIGR02887">
    <property type="entry name" value="spore_ger_x_C"/>
    <property type="match status" value="1"/>
</dbReference>
<dbReference type="GO" id="GO:0016020">
    <property type="term" value="C:membrane"/>
    <property type="evidence" value="ECO:0007669"/>
    <property type="project" value="UniProtKB-SubCell"/>
</dbReference>
<evidence type="ECO:0000259" key="9">
    <source>
        <dbReference type="Pfam" id="PF25198"/>
    </source>
</evidence>
<keyword evidence="6" id="KW-0564">Palmitate</keyword>
<accession>A0A1B1N531</accession>
<dbReference type="PROSITE" id="PS51257">
    <property type="entry name" value="PROKAR_LIPOPROTEIN"/>
    <property type="match status" value="1"/>
</dbReference>
<keyword evidence="5" id="KW-0472">Membrane</keyword>
<evidence type="ECO:0000256" key="7">
    <source>
        <dbReference type="ARBA" id="ARBA00023288"/>
    </source>
</evidence>
<evidence type="ECO:0000313" key="11">
    <source>
        <dbReference type="Proteomes" id="UP000092573"/>
    </source>
</evidence>
<keyword evidence="3" id="KW-0309">Germination</keyword>
<evidence type="ECO:0000256" key="6">
    <source>
        <dbReference type="ARBA" id="ARBA00023139"/>
    </source>
</evidence>
<gene>
    <name evidence="10" type="ORF">AWM70_19750</name>
</gene>
<proteinExistence type="inferred from homology"/>
<dbReference type="PANTHER" id="PTHR35789">
    <property type="entry name" value="SPORE GERMINATION PROTEIN B3"/>
    <property type="match status" value="1"/>
</dbReference>
<evidence type="ECO:0000256" key="3">
    <source>
        <dbReference type="ARBA" id="ARBA00022544"/>
    </source>
</evidence>
<organism evidence="10 11">
    <name type="scientific">Paenibacillus yonginensis</name>
    <dbReference type="NCBI Taxonomy" id="1462996"/>
    <lineage>
        <taxon>Bacteria</taxon>
        <taxon>Bacillati</taxon>
        <taxon>Bacillota</taxon>
        <taxon>Bacilli</taxon>
        <taxon>Bacillales</taxon>
        <taxon>Paenibacillaceae</taxon>
        <taxon>Paenibacillus</taxon>
    </lineage>
</organism>
<dbReference type="RefSeq" id="WP_068699277.1">
    <property type="nucleotide sequence ID" value="NZ_CP014167.1"/>
</dbReference>
<dbReference type="AlphaFoldDB" id="A0A1B1N531"/>
<dbReference type="Pfam" id="PF25198">
    <property type="entry name" value="Spore_GerAC_N"/>
    <property type="match status" value="1"/>
</dbReference>
<evidence type="ECO:0000259" key="8">
    <source>
        <dbReference type="Pfam" id="PF05504"/>
    </source>
</evidence>
<dbReference type="KEGG" id="pyg:AWM70_19750"/>
<name>A0A1B1N531_9BACL</name>